<dbReference type="InterPro" id="IPR036236">
    <property type="entry name" value="Znf_C2H2_sf"/>
</dbReference>
<evidence type="ECO:0000259" key="4">
    <source>
        <dbReference type="PROSITE" id="PS00028"/>
    </source>
</evidence>
<dbReference type="Gene3D" id="3.30.160.60">
    <property type="entry name" value="Classic Zinc Finger"/>
    <property type="match status" value="1"/>
</dbReference>
<evidence type="ECO:0000256" key="3">
    <source>
        <dbReference type="ARBA" id="ARBA00022833"/>
    </source>
</evidence>
<feature type="domain" description="C2H2-type" evidence="4">
    <location>
        <begin position="80"/>
        <end position="102"/>
    </location>
</feature>
<accession>A0A9W8EFQ0</accession>
<dbReference type="Pfam" id="PF12171">
    <property type="entry name" value="zf-C2H2_jaz"/>
    <property type="match status" value="1"/>
</dbReference>
<name>A0A9W8EFQ0_9FUNG</name>
<organism evidence="5 6">
    <name type="scientific">Dimargaris verticillata</name>
    <dbReference type="NCBI Taxonomy" id="2761393"/>
    <lineage>
        <taxon>Eukaryota</taxon>
        <taxon>Fungi</taxon>
        <taxon>Fungi incertae sedis</taxon>
        <taxon>Zoopagomycota</taxon>
        <taxon>Kickxellomycotina</taxon>
        <taxon>Dimargaritomycetes</taxon>
        <taxon>Dimargaritales</taxon>
        <taxon>Dimargaritaceae</taxon>
        <taxon>Dimargaris</taxon>
    </lineage>
</organism>
<evidence type="ECO:0000313" key="5">
    <source>
        <dbReference type="EMBL" id="KAJ1985286.1"/>
    </source>
</evidence>
<dbReference type="InterPro" id="IPR013087">
    <property type="entry name" value="Znf_C2H2_type"/>
</dbReference>
<protein>
    <recommendedName>
        <fullName evidence="4">C2H2-type domain-containing protein</fullName>
    </recommendedName>
</protein>
<reference evidence="5" key="1">
    <citation type="submission" date="2022-07" db="EMBL/GenBank/DDBJ databases">
        <title>Phylogenomic reconstructions and comparative analyses of Kickxellomycotina fungi.</title>
        <authorList>
            <person name="Reynolds N.K."/>
            <person name="Stajich J.E."/>
            <person name="Barry K."/>
            <person name="Grigoriev I.V."/>
            <person name="Crous P."/>
            <person name="Smith M.E."/>
        </authorList>
    </citation>
    <scope>NUCLEOTIDE SEQUENCE</scope>
    <source>
        <strain evidence="5">RSA 567</strain>
    </source>
</reference>
<dbReference type="PROSITE" id="PS00028">
    <property type="entry name" value="ZINC_FINGER_C2H2_1"/>
    <property type="match status" value="1"/>
</dbReference>
<dbReference type="SUPFAM" id="SSF57667">
    <property type="entry name" value="beta-beta-alpha zinc fingers"/>
    <property type="match status" value="1"/>
</dbReference>
<dbReference type="AlphaFoldDB" id="A0A9W8EFQ0"/>
<evidence type="ECO:0000256" key="1">
    <source>
        <dbReference type="ARBA" id="ARBA00022723"/>
    </source>
</evidence>
<dbReference type="Proteomes" id="UP001151582">
    <property type="component" value="Unassembled WGS sequence"/>
</dbReference>
<dbReference type="GO" id="GO:0008270">
    <property type="term" value="F:zinc ion binding"/>
    <property type="evidence" value="ECO:0007669"/>
    <property type="project" value="UniProtKB-KW"/>
</dbReference>
<comment type="caution">
    <text evidence="5">The sequence shown here is derived from an EMBL/GenBank/DDBJ whole genome shotgun (WGS) entry which is preliminary data.</text>
</comment>
<keyword evidence="1" id="KW-0479">Metal-binding</keyword>
<proteinExistence type="predicted"/>
<evidence type="ECO:0000313" key="6">
    <source>
        <dbReference type="Proteomes" id="UP001151582"/>
    </source>
</evidence>
<dbReference type="OrthoDB" id="2108430at2759"/>
<keyword evidence="3" id="KW-0862">Zinc</keyword>
<dbReference type="InterPro" id="IPR022755">
    <property type="entry name" value="Znf_C2H2_jaz"/>
</dbReference>
<keyword evidence="6" id="KW-1185">Reference proteome</keyword>
<gene>
    <name evidence="5" type="ORF">H4R34_000106</name>
</gene>
<dbReference type="EMBL" id="JANBQB010000002">
    <property type="protein sequence ID" value="KAJ1985286.1"/>
    <property type="molecule type" value="Genomic_DNA"/>
</dbReference>
<evidence type="ECO:0000256" key="2">
    <source>
        <dbReference type="ARBA" id="ARBA00022771"/>
    </source>
</evidence>
<keyword evidence="2" id="KW-0863">Zinc-finger</keyword>
<sequence>MPIKPVTRTLDQLVQTLPLQWPVPGLPNVFGTLQPEDVEAFRSRLARLATAPTASPQFPSSPQRPGATVVSTRSPRINYCEPCQKAFKNEATWQAHLSSTRHLQFSAQASPETDQQDIARGQDPTLHAEPLTRYADLAAEVLEPLQTLRRIEGLIRRSPDKAIAVLWNLAQVLWTHRCIRDTLAALNRLAKLMNLNTSTSSHTTADHTALRIKAQKARLRILLLFGPQLSGEWLGCEILQTLTTDYELDANALIKCCSWALKISVPELMVVCCNLVLDENHSLPMLLIKQHKLWDFLDDLGILILRKTTHSEQAWSTDLEPLGLVCWAHTLQL</sequence>